<organism evidence="1 2">
    <name type="scientific">Clostridium neonatale</name>
    <dbReference type="NCBI Taxonomy" id="137838"/>
    <lineage>
        <taxon>Bacteria</taxon>
        <taxon>Bacillati</taxon>
        <taxon>Bacillota</taxon>
        <taxon>Clostridia</taxon>
        <taxon>Eubacteriales</taxon>
        <taxon>Clostridiaceae</taxon>
        <taxon>Clostridium</taxon>
    </lineage>
</organism>
<name>A0AA86JKR8_9CLOT</name>
<dbReference type="Proteomes" id="UP000789738">
    <property type="component" value="Unassembled WGS sequence"/>
</dbReference>
<protein>
    <submittedName>
        <fullName evidence="1">Uncharacterized protein</fullName>
    </submittedName>
</protein>
<sequence length="62" mass="7788">MRNDYKLIELGDGDELWKNKNLVDIAYNYRDIFKILNEFNKKKIYIWYLEIMIWQKLIKILF</sequence>
<reference evidence="1" key="1">
    <citation type="submission" date="2021-10" db="EMBL/GenBank/DDBJ databases">
        <authorList>
            <person name="Mesa V."/>
        </authorList>
    </citation>
    <scope>NUCLEOTIDE SEQUENCE</scope>
    <source>
        <strain evidence="1">CC3_PB</strain>
    </source>
</reference>
<gene>
    <name evidence="1" type="ORF">CNEO_43855</name>
</gene>
<dbReference type="AlphaFoldDB" id="A0AA86JKR8"/>
<comment type="caution">
    <text evidence="1">The sequence shown here is derived from an EMBL/GenBank/DDBJ whole genome shotgun (WGS) entry which is preliminary data.</text>
</comment>
<evidence type="ECO:0000313" key="2">
    <source>
        <dbReference type="Proteomes" id="UP000789738"/>
    </source>
</evidence>
<evidence type="ECO:0000313" key="1">
    <source>
        <dbReference type="EMBL" id="CAG9708825.1"/>
    </source>
</evidence>
<dbReference type="EMBL" id="CAKJVE010000004">
    <property type="protein sequence ID" value="CAG9708825.1"/>
    <property type="molecule type" value="Genomic_DNA"/>
</dbReference>
<proteinExistence type="predicted"/>
<accession>A0AA86JKR8</accession>